<organism evidence="1 2">
    <name type="scientific">Solanum bulbocastanum</name>
    <name type="common">Wild potato</name>
    <dbReference type="NCBI Taxonomy" id="147425"/>
    <lineage>
        <taxon>Eukaryota</taxon>
        <taxon>Viridiplantae</taxon>
        <taxon>Streptophyta</taxon>
        <taxon>Embryophyta</taxon>
        <taxon>Tracheophyta</taxon>
        <taxon>Spermatophyta</taxon>
        <taxon>Magnoliopsida</taxon>
        <taxon>eudicotyledons</taxon>
        <taxon>Gunneridae</taxon>
        <taxon>Pentapetalae</taxon>
        <taxon>asterids</taxon>
        <taxon>lamiids</taxon>
        <taxon>Solanales</taxon>
        <taxon>Solanaceae</taxon>
        <taxon>Solanoideae</taxon>
        <taxon>Solaneae</taxon>
        <taxon>Solanum</taxon>
    </lineage>
</organism>
<evidence type="ECO:0000313" key="1">
    <source>
        <dbReference type="EMBL" id="KAK6788174.1"/>
    </source>
</evidence>
<sequence length="123" mass="14300">MKCVEAHKIHRYCWTINAELCCSTWVGGSSRAGQDRVPWFKLVKLLDLESFNIDGTSRNEIQSLIHIRYFADRTNASSIPSFIARLWNLEPFVITGLKWRSDITYFPSRFQRLTIMEAVESLV</sequence>
<gene>
    <name evidence="1" type="ORF">RDI58_016699</name>
</gene>
<name>A0AAN8THZ5_SOLBU</name>
<dbReference type="Proteomes" id="UP001371456">
    <property type="component" value="Unassembled WGS sequence"/>
</dbReference>
<reference evidence="1 2" key="1">
    <citation type="submission" date="2024-02" db="EMBL/GenBank/DDBJ databases">
        <title>de novo genome assembly of Solanum bulbocastanum strain 11H21.</title>
        <authorList>
            <person name="Hosaka A.J."/>
        </authorList>
    </citation>
    <scope>NUCLEOTIDE SEQUENCE [LARGE SCALE GENOMIC DNA]</scope>
    <source>
        <tissue evidence="1">Young leaves</tissue>
    </source>
</reference>
<comment type="caution">
    <text evidence="1">The sequence shown here is derived from an EMBL/GenBank/DDBJ whole genome shotgun (WGS) entry which is preliminary data.</text>
</comment>
<evidence type="ECO:0000313" key="2">
    <source>
        <dbReference type="Proteomes" id="UP001371456"/>
    </source>
</evidence>
<accession>A0AAN8THZ5</accession>
<proteinExistence type="predicted"/>
<dbReference type="EMBL" id="JBANQN010000006">
    <property type="protein sequence ID" value="KAK6788174.1"/>
    <property type="molecule type" value="Genomic_DNA"/>
</dbReference>
<keyword evidence="2" id="KW-1185">Reference proteome</keyword>
<protein>
    <submittedName>
        <fullName evidence="1">Uncharacterized protein</fullName>
    </submittedName>
</protein>
<dbReference type="AlphaFoldDB" id="A0AAN8THZ5"/>